<dbReference type="AlphaFoldDB" id="A0A2N3HTW6"/>
<reference evidence="2 3" key="1">
    <citation type="journal article" date="2017" name="Front. Microbiol.">
        <title>Labilibaculum manganireducens gen. nov., sp. nov. and Labilibaculum filiforme sp. nov., Novel Bacteroidetes Isolated from Subsurface Sediments of the Baltic Sea.</title>
        <authorList>
            <person name="Vandieken V."/>
            <person name="Marshall I.P."/>
            <person name="Niemann H."/>
            <person name="Engelen B."/>
            <person name="Cypionka H."/>
        </authorList>
    </citation>
    <scope>NUCLEOTIDE SEQUENCE [LARGE SCALE GENOMIC DNA]</scope>
    <source>
        <strain evidence="2 3">59.10-2M</strain>
    </source>
</reference>
<evidence type="ECO:0000313" key="2">
    <source>
        <dbReference type="EMBL" id="PKQ61493.1"/>
    </source>
</evidence>
<protein>
    <submittedName>
        <fullName evidence="2">Uncharacterized protein</fullName>
    </submittedName>
</protein>
<keyword evidence="1" id="KW-0812">Transmembrane</keyword>
<dbReference type="EMBL" id="MVDE01000044">
    <property type="protein sequence ID" value="PKQ61493.1"/>
    <property type="molecule type" value="Genomic_DNA"/>
</dbReference>
<evidence type="ECO:0000256" key="1">
    <source>
        <dbReference type="SAM" id="Phobius"/>
    </source>
</evidence>
<feature type="transmembrane region" description="Helical" evidence="1">
    <location>
        <begin position="73"/>
        <end position="93"/>
    </location>
</feature>
<accession>A0A2N3HTW6</accession>
<evidence type="ECO:0000313" key="3">
    <source>
        <dbReference type="Proteomes" id="UP000233618"/>
    </source>
</evidence>
<comment type="caution">
    <text evidence="2">The sequence shown here is derived from an EMBL/GenBank/DDBJ whole genome shotgun (WGS) entry which is preliminary data.</text>
</comment>
<proteinExistence type="predicted"/>
<name>A0A2N3HTW6_9BACT</name>
<gene>
    <name evidence="2" type="ORF">BZG01_19070</name>
</gene>
<keyword evidence="1" id="KW-1133">Transmembrane helix</keyword>
<keyword evidence="1" id="KW-0472">Membrane</keyword>
<organism evidence="2 3">
    <name type="scientific">Labilibaculum manganireducens</name>
    <dbReference type="NCBI Taxonomy" id="1940525"/>
    <lineage>
        <taxon>Bacteria</taxon>
        <taxon>Pseudomonadati</taxon>
        <taxon>Bacteroidota</taxon>
        <taxon>Bacteroidia</taxon>
        <taxon>Marinilabiliales</taxon>
        <taxon>Marinifilaceae</taxon>
        <taxon>Labilibaculum</taxon>
    </lineage>
</organism>
<keyword evidence="3" id="KW-1185">Reference proteome</keyword>
<sequence length="99" mass="11847">MNYRKNIKIDECQPLTKCITNGSVHEGFSCFVPHQIWLQADNRLRRKLPTSHTRTVHWERCKSKLINKKMDKWNVLELVMNVISLFAILYLLFFKTIVR</sequence>
<dbReference type="Proteomes" id="UP000233618">
    <property type="component" value="Unassembled WGS sequence"/>
</dbReference>